<dbReference type="Pfam" id="PF01850">
    <property type="entry name" value="PIN"/>
    <property type="match status" value="1"/>
</dbReference>
<dbReference type="RefSeq" id="WP_283768915.1">
    <property type="nucleotide sequence ID" value="NZ_JAQOSO010000109.1"/>
</dbReference>
<evidence type="ECO:0000259" key="9">
    <source>
        <dbReference type="Pfam" id="PF01850"/>
    </source>
</evidence>
<keyword evidence="2 8" id="KW-1277">Toxin-antitoxin system</keyword>
<evidence type="ECO:0000256" key="8">
    <source>
        <dbReference type="HAMAP-Rule" id="MF_00265"/>
    </source>
</evidence>
<comment type="function">
    <text evidence="8">Toxic component of a toxin-antitoxin (TA) system. An RNase.</text>
</comment>
<comment type="cofactor">
    <cofactor evidence="1 8">
        <name>Mg(2+)</name>
        <dbReference type="ChEBI" id="CHEBI:18420"/>
    </cofactor>
</comment>
<evidence type="ECO:0000256" key="5">
    <source>
        <dbReference type="ARBA" id="ARBA00022801"/>
    </source>
</evidence>
<sequence length="137" mass="15608">MDYLLDTNILTALLKNNQGIRNRVNNAQYQGDRLFISCVTYFESEGGLLAIESRKKLAHLEDLCQTTLQVLFLDQMNIIHTASRIYANLRRKGTPIQFADILIAATALEQDLTLVSHDSDMLRIEGLKLEDWLQESP</sequence>
<dbReference type="InterPro" id="IPR022907">
    <property type="entry name" value="VapC_family"/>
</dbReference>
<evidence type="ECO:0000256" key="4">
    <source>
        <dbReference type="ARBA" id="ARBA00022723"/>
    </source>
</evidence>
<keyword evidence="8" id="KW-0800">Toxin</keyword>
<comment type="similarity">
    <text evidence="7 8">Belongs to the PINc/VapC protein family.</text>
</comment>
<keyword evidence="5 8" id="KW-0378">Hydrolase</keyword>
<keyword evidence="4 8" id="KW-0479">Metal-binding</keyword>
<dbReference type="EC" id="3.1.-.-" evidence="8"/>
<evidence type="ECO:0000313" key="11">
    <source>
        <dbReference type="Proteomes" id="UP001235849"/>
    </source>
</evidence>
<dbReference type="PANTHER" id="PTHR33653">
    <property type="entry name" value="RIBONUCLEASE VAPC2"/>
    <property type="match status" value="1"/>
</dbReference>
<gene>
    <name evidence="8" type="primary">vapC</name>
    <name evidence="10" type="ORF">PMG25_21360</name>
</gene>
<dbReference type="InterPro" id="IPR029060">
    <property type="entry name" value="PIN-like_dom_sf"/>
</dbReference>
<keyword evidence="11" id="KW-1185">Reference proteome</keyword>
<evidence type="ECO:0000256" key="3">
    <source>
        <dbReference type="ARBA" id="ARBA00022722"/>
    </source>
</evidence>
<dbReference type="InterPro" id="IPR002716">
    <property type="entry name" value="PIN_dom"/>
</dbReference>
<dbReference type="HAMAP" id="MF_00265">
    <property type="entry name" value="VapC_Nob1"/>
    <property type="match status" value="1"/>
</dbReference>
<feature type="binding site" evidence="8">
    <location>
        <position position="6"/>
    </location>
    <ligand>
        <name>Mg(2+)</name>
        <dbReference type="ChEBI" id="CHEBI:18420"/>
    </ligand>
</feature>
<organism evidence="10 11">
    <name type="scientific">Roseofilum capinflatum BLCC-M114</name>
    <dbReference type="NCBI Taxonomy" id="3022440"/>
    <lineage>
        <taxon>Bacteria</taxon>
        <taxon>Bacillati</taxon>
        <taxon>Cyanobacteriota</taxon>
        <taxon>Cyanophyceae</taxon>
        <taxon>Desertifilales</taxon>
        <taxon>Desertifilaceae</taxon>
        <taxon>Roseofilum</taxon>
        <taxon>Roseofilum capinflatum</taxon>
    </lineage>
</organism>
<dbReference type="Gene3D" id="3.40.50.1010">
    <property type="entry name" value="5'-nuclease"/>
    <property type="match status" value="1"/>
</dbReference>
<reference evidence="10 11" key="1">
    <citation type="submission" date="2023-01" db="EMBL/GenBank/DDBJ databases">
        <title>Novel diversity within Roseofilum (Cyanobacteria; Desertifilaceae) from marine benthic mats with descriptions of four novel species.</title>
        <authorList>
            <person name="Wang Y."/>
            <person name="Berthold D.E."/>
            <person name="Hu J."/>
            <person name="Lefler F.W."/>
            <person name="Laughinghouse H.D. IV."/>
        </authorList>
    </citation>
    <scope>NUCLEOTIDE SEQUENCE [LARGE SCALE GENOMIC DNA]</scope>
    <source>
        <strain evidence="10 11">BLCC-M114</strain>
    </source>
</reference>
<evidence type="ECO:0000256" key="1">
    <source>
        <dbReference type="ARBA" id="ARBA00001946"/>
    </source>
</evidence>
<dbReference type="SUPFAM" id="SSF88723">
    <property type="entry name" value="PIN domain-like"/>
    <property type="match status" value="1"/>
</dbReference>
<comment type="caution">
    <text evidence="10">The sequence shown here is derived from an EMBL/GenBank/DDBJ whole genome shotgun (WGS) entry which is preliminary data.</text>
</comment>
<accession>A0ABT7BBS8</accession>
<feature type="binding site" evidence="8">
    <location>
        <position position="100"/>
    </location>
    <ligand>
        <name>Mg(2+)</name>
        <dbReference type="ChEBI" id="CHEBI:18420"/>
    </ligand>
</feature>
<dbReference type="EMBL" id="JAQOSO010000109">
    <property type="protein sequence ID" value="MDJ1176640.1"/>
    <property type="molecule type" value="Genomic_DNA"/>
</dbReference>
<evidence type="ECO:0000256" key="6">
    <source>
        <dbReference type="ARBA" id="ARBA00022842"/>
    </source>
</evidence>
<dbReference type="CDD" id="cd18744">
    <property type="entry name" value="PIN_VapC4-5_FitB-like"/>
    <property type="match status" value="1"/>
</dbReference>
<protein>
    <recommendedName>
        <fullName evidence="8">Ribonuclease VapC</fullName>
        <shortName evidence="8">RNase VapC</shortName>
        <ecNumber evidence="8">3.1.-.-</ecNumber>
    </recommendedName>
    <alternativeName>
        <fullName evidence="8">Toxin VapC</fullName>
    </alternativeName>
</protein>
<dbReference type="PANTHER" id="PTHR33653:SF1">
    <property type="entry name" value="RIBONUCLEASE VAPC2"/>
    <property type="match status" value="1"/>
</dbReference>
<dbReference type="InterPro" id="IPR050556">
    <property type="entry name" value="Type_II_TA_system_RNase"/>
</dbReference>
<proteinExistence type="inferred from homology"/>
<evidence type="ECO:0000256" key="2">
    <source>
        <dbReference type="ARBA" id="ARBA00022649"/>
    </source>
</evidence>
<keyword evidence="3 8" id="KW-0540">Nuclease</keyword>
<feature type="domain" description="PIN" evidence="9">
    <location>
        <begin position="3"/>
        <end position="125"/>
    </location>
</feature>
<evidence type="ECO:0000313" key="10">
    <source>
        <dbReference type="EMBL" id="MDJ1176640.1"/>
    </source>
</evidence>
<dbReference type="Proteomes" id="UP001235849">
    <property type="component" value="Unassembled WGS sequence"/>
</dbReference>
<evidence type="ECO:0000256" key="7">
    <source>
        <dbReference type="ARBA" id="ARBA00038093"/>
    </source>
</evidence>
<keyword evidence="6 8" id="KW-0460">Magnesium</keyword>
<name>A0ABT7BBS8_9CYAN</name>